<dbReference type="EMBL" id="MT631531">
    <property type="protein sequence ID" value="QNO53099.1"/>
    <property type="molecule type" value="Genomic_DNA"/>
</dbReference>
<dbReference type="AlphaFoldDB" id="A0A7G9YYL5"/>
<name>A0A7G9YYL5_9EURY</name>
<accession>A0A7G9YYL5</accession>
<sequence length="60" mass="6975">MDAIRITEVIKGLMKLLQNMSDSGEDYDGKIVERVESEVNEMKEELGSWFIDDFEIYRAS</sequence>
<proteinExistence type="predicted"/>
<reference evidence="1" key="1">
    <citation type="submission" date="2020-06" db="EMBL/GenBank/DDBJ databases">
        <title>Unique genomic features of the anaerobic methanotrophic archaea.</title>
        <authorList>
            <person name="Chadwick G.L."/>
            <person name="Skennerton C.T."/>
            <person name="Laso-Perez R."/>
            <person name="Leu A.O."/>
            <person name="Speth D.R."/>
            <person name="Yu H."/>
            <person name="Morgan-Lang C."/>
            <person name="Hatzenpichler R."/>
            <person name="Goudeau D."/>
            <person name="Malmstrom R."/>
            <person name="Brazelton W.J."/>
            <person name="Woyke T."/>
            <person name="Hallam S.J."/>
            <person name="Tyson G.W."/>
            <person name="Wegener G."/>
            <person name="Boetius A."/>
            <person name="Orphan V."/>
        </authorList>
    </citation>
    <scope>NUCLEOTIDE SEQUENCE</scope>
</reference>
<organism evidence="1">
    <name type="scientific">Candidatus Methanophagaceae archaeon ANME-1 ERB6</name>
    <dbReference type="NCBI Taxonomy" id="2759912"/>
    <lineage>
        <taxon>Archaea</taxon>
        <taxon>Methanobacteriati</taxon>
        <taxon>Methanobacteriota</taxon>
        <taxon>Stenosarchaea group</taxon>
        <taxon>Methanomicrobia</taxon>
        <taxon>Candidatus Methanophagales</taxon>
        <taxon>Candidatus Methanophagaceae</taxon>
    </lineage>
</organism>
<protein>
    <submittedName>
        <fullName evidence="1">Uncharacterized protein</fullName>
    </submittedName>
</protein>
<evidence type="ECO:0000313" key="1">
    <source>
        <dbReference type="EMBL" id="QNO53099.1"/>
    </source>
</evidence>
<gene>
    <name evidence="1" type="ORF">ODDINNFO_00013</name>
</gene>